<comment type="caution">
    <text evidence="12">The sequence shown here is derived from an EMBL/GenBank/DDBJ whole genome shotgun (WGS) entry which is preliminary data.</text>
</comment>
<keyword evidence="13" id="KW-1185">Reference proteome</keyword>
<gene>
    <name evidence="12" type="ORF">V9T40_004212</name>
</gene>
<dbReference type="InterPro" id="IPR007676">
    <property type="entry name" value="Ribophorin_I"/>
</dbReference>
<evidence type="ECO:0000256" key="6">
    <source>
        <dbReference type="ARBA" id="ARBA00022692"/>
    </source>
</evidence>
<dbReference type="GO" id="GO:0018279">
    <property type="term" value="P:protein N-linked glycosylation via asparagine"/>
    <property type="evidence" value="ECO:0007669"/>
    <property type="project" value="TreeGrafter"/>
</dbReference>
<dbReference type="Pfam" id="PF04597">
    <property type="entry name" value="Ribophorin_I"/>
    <property type="match status" value="1"/>
</dbReference>
<evidence type="ECO:0000256" key="1">
    <source>
        <dbReference type="ARBA" id="ARBA00002791"/>
    </source>
</evidence>
<evidence type="ECO:0000256" key="2">
    <source>
        <dbReference type="ARBA" id="ARBA00004115"/>
    </source>
</evidence>
<keyword evidence="7 11" id="KW-0732">Signal</keyword>
<evidence type="ECO:0000256" key="8">
    <source>
        <dbReference type="ARBA" id="ARBA00022824"/>
    </source>
</evidence>
<evidence type="ECO:0000256" key="3">
    <source>
        <dbReference type="ARBA" id="ARBA00004922"/>
    </source>
</evidence>
<keyword evidence="6 11" id="KW-0812">Transmembrane</keyword>
<evidence type="ECO:0000256" key="7">
    <source>
        <dbReference type="ARBA" id="ARBA00022729"/>
    </source>
</evidence>
<keyword evidence="8 11" id="KW-0256">Endoplasmic reticulum</keyword>
<organism evidence="12 13">
    <name type="scientific">Parthenolecanium corni</name>
    <dbReference type="NCBI Taxonomy" id="536013"/>
    <lineage>
        <taxon>Eukaryota</taxon>
        <taxon>Metazoa</taxon>
        <taxon>Ecdysozoa</taxon>
        <taxon>Arthropoda</taxon>
        <taxon>Hexapoda</taxon>
        <taxon>Insecta</taxon>
        <taxon>Pterygota</taxon>
        <taxon>Neoptera</taxon>
        <taxon>Paraneoptera</taxon>
        <taxon>Hemiptera</taxon>
        <taxon>Sternorrhyncha</taxon>
        <taxon>Coccoidea</taxon>
        <taxon>Coccidae</taxon>
        <taxon>Parthenolecanium</taxon>
    </lineage>
</organism>
<dbReference type="AlphaFoldDB" id="A0AAN9TRJ1"/>
<comment type="subunit">
    <text evidence="11">Component of the oligosaccharyltransferase (OST) complex.</text>
</comment>
<dbReference type="GO" id="GO:0008250">
    <property type="term" value="C:oligosaccharyltransferase complex"/>
    <property type="evidence" value="ECO:0007669"/>
    <property type="project" value="UniProtKB-UniRule"/>
</dbReference>
<evidence type="ECO:0000313" key="13">
    <source>
        <dbReference type="Proteomes" id="UP001367676"/>
    </source>
</evidence>
<keyword evidence="9 11" id="KW-1133">Transmembrane helix</keyword>
<feature type="chain" id="PRO_5042670045" description="Dolichyl-diphosphooligosaccharide--protein glycosyltransferase subunit 1" evidence="11">
    <location>
        <begin position="23"/>
        <end position="596"/>
    </location>
</feature>
<comment type="function">
    <text evidence="1 11">Subunit of the oligosaccharyl transferase (OST) complex that catalyzes the initial transfer of a defined glycan (Glc(3)Man(9)GlcNAc(2) in eukaryotes) from the lipid carrier dolichol-pyrophosphate to an asparagine residue within an Asn-X-Ser/Thr consensus motif in nascent polypeptide chains, the first step in protein N-glycosylation. N-glycosylation occurs cotranslationally and the complex associates with the Sec61 complex at the channel-forming translocon complex that mediates protein translocation across the endoplasmic reticulum (ER). All subunits are required for a maximal enzyme activity.</text>
</comment>
<reference evidence="12 13" key="1">
    <citation type="submission" date="2024-03" db="EMBL/GenBank/DDBJ databases">
        <title>Adaptation during the transition from Ophiocordyceps entomopathogen to insect associate is accompanied by gene loss and intensified selection.</title>
        <authorList>
            <person name="Ward C.M."/>
            <person name="Onetto C.A."/>
            <person name="Borneman A.R."/>
        </authorList>
    </citation>
    <scope>NUCLEOTIDE SEQUENCE [LARGE SCALE GENOMIC DNA]</scope>
    <source>
        <strain evidence="12">AWRI1</strain>
        <tissue evidence="12">Single Adult Female</tissue>
    </source>
</reference>
<comment type="pathway">
    <text evidence="3 11">Protein modification; protein glycosylation.</text>
</comment>
<evidence type="ECO:0000313" key="12">
    <source>
        <dbReference type="EMBL" id="KAK7603939.1"/>
    </source>
</evidence>
<accession>A0AAN9TRJ1</accession>
<comment type="subcellular location">
    <subcellularLocation>
        <location evidence="2 11">Endoplasmic reticulum membrane</location>
        <topology evidence="2 11">Single-pass type I membrane protein</topology>
    </subcellularLocation>
</comment>
<evidence type="ECO:0000256" key="4">
    <source>
        <dbReference type="ARBA" id="ARBA00008905"/>
    </source>
</evidence>
<name>A0AAN9TRJ1_9HEMI</name>
<comment type="similarity">
    <text evidence="4 11">Belongs to the OST1 family.</text>
</comment>
<keyword evidence="10 11" id="KW-0472">Membrane</keyword>
<feature type="transmembrane region" description="Helical" evidence="11">
    <location>
        <begin position="420"/>
        <end position="444"/>
    </location>
</feature>
<evidence type="ECO:0000256" key="5">
    <source>
        <dbReference type="ARBA" id="ARBA00017611"/>
    </source>
</evidence>
<evidence type="ECO:0000256" key="11">
    <source>
        <dbReference type="RuleBase" id="RU361143"/>
    </source>
</evidence>
<dbReference type="PANTHER" id="PTHR21049:SF0">
    <property type="entry name" value="DOLICHYL-DIPHOSPHOOLIGOSACCHARIDE--PROTEIN GLYCOSYLTRANSFERASE SUBUNIT 1"/>
    <property type="match status" value="1"/>
</dbReference>
<sequence length="596" mass="68024">MNASKLAGFFVFFYFICGSCLSDATLKITNVDRLIDISSQIVKVTNKISFQNAGRDSVSHFIFILDPAFVDNVAVIKGHVSDTDIGLAISSSTFEGKKAWSVKFDQPVEGGKSAVVDVHYALIDYLKPYPIRITQKEKQFIKFIGNSYFYSPYPVTKVITSVTLGTKNVESYTRVEPVSYSDSHILYGPYKDLAPFAVSEIEIHYENNSPFLIASQLIRHIEISHWGNIAVEEEITLEHTGAKLKGPFSRYDYQREPDSGLSSVKSFKTLLPATATNIYYRDEIGNISTSHLYFLESAVEVELRPRFPLFGGWNTQYILGYNVPSYTYLYAKGDNYLLKMPLIDHIFDNMVVKEAIIKIVLPEGSHSIDLSLPYEATRLPDSLHYTYLDTIGRPVITIRKTNLVEDHIEPFELRYVFPKMFMLLEPLLIIGFLCILFLTVIVYVRLDFSLAKDEGVEQKLRLLGMCSRLINYQDKRMKLYQNFEDKLTAAKYNKDLNSFNVAVKAFNNEYKAISTQISEFSLKLKAESAEMHEKVLEISKVDKSLKDLYAQHQTVYAEKLIPGKISKQAFVETENNFNKKKEELVSKINKLIKTLE</sequence>
<protein>
    <recommendedName>
        <fullName evidence="5 11">Dolichyl-diphosphooligosaccharide--protein glycosyltransferase subunit 1</fullName>
    </recommendedName>
</protein>
<dbReference type="EMBL" id="JBBCAQ010000004">
    <property type="protein sequence ID" value="KAK7603939.1"/>
    <property type="molecule type" value="Genomic_DNA"/>
</dbReference>
<dbReference type="PANTHER" id="PTHR21049">
    <property type="entry name" value="RIBOPHORIN I"/>
    <property type="match status" value="1"/>
</dbReference>
<dbReference type="Proteomes" id="UP001367676">
    <property type="component" value="Unassembled WGS sequence"/>
</dbReference>
<evidence type="ECO:0000256" key="10">
    <source>
        <dbReference type="ARBA" id="ARBA00023136"/>
    </source>
</evidence>
<proteinExistence type="inferred from homology"/>
<evidence type="ECO:0000256" key="9">
    <source>
        <dbReference type="ARBA" id="ARBA00022989"/>
    </source>
</evidence>
<feature type="signal peptide" evidence="11">
    <location>
        <begin position="1"/>
        <end position="22"/>
    </location>
</feature>